<evidence type="ECO:0000259" key="15">
    <source>
        <dbReference type="Pfam" id="PF07715"/>
    </source>
</evidence>
<keyword evidence="13" id="KW-1133">Transmembrane helix</keyword>
<proteinExistence type="inferred from homology"/>
<name>A0A2D2B110_9CAUL</name>
<dbReference type="Pfam" id="PF00593">
    <property type="entry name" value="TonB_dep_Rec_b-barrel"/>
    <property type="match status" value="1"/>
</dbReference>
<dbReference type="InterPro" id="IPR012910">
    <property type="entry name" value="Plug_dom"/>
</dbReference>
<feature type="transmembrane region" description="Helical" evidence="13">
    <location>
        <begin position="64"/>
        <end position="83"/>
    </location>
</feature>
<evidence type="ECO:0000256" key="13">
    <source>
        <dbReference type="SAM" id="Phobius"/>
    </source>
</evidence>
<dbReference type="Pfam" id="PF07715">
    <property type="entry name" value="Plug"/>
    <property type="match status" value="1"/>
</dbReference>
<evidence type="ECO:0000256" key="9">
    <source>
        <dbReference type="ARBA" id="ARBA00023136"/>
    </source>
</evidence>
<keyword evidence="4" id="KW-0410">Iron transport</keyword>
<dbReference type="SUPFAM" id="SSF56935">
    <property type="entry name" value="Porins"/>
    <property type="match status" value="1"/>
</dbReference>
<dbReference type="Proteomes" id="UP000228945">
    <property type="component" value="Chromosome"/>
</dbReference>
<keyword evidence="5 11" id="KW-0812">Transmembrane</keyword>
<evidence type="ECO:0000256" key="4">
    <source>
        <dbReference type="ARBA" id="ARBA00022496"/>
    </source>
</evidence>
<comment type="subcellular location">
    <subcellularLocation>
        <location evidence="1 11">Cell outer membrane</location>
        <topology evidence="1 11">Multi-pass membrane protein</topology>
    </subcellularLocation>
</comment>
<evidence type="ECO:0000256" key="5">
    <source>
        <dbReference type="ARBA" id="ARBA00022692"/>
    </source>
</evidence>
<keyword evidence="17" id="KW-1185">Reference proteome</keyword>
<evidence type="ECO:0000313" key="16">
    <source>
        <dbReference type="EMBL" id="ATQ43897.1"/>
    </source>
</evidence>
<dbReference type="EMBL" id="CP024201">
    <property type="protein sequence ID" value="ATQ43897.1"/>
    <property type="molecule type" value="Genomic_DNA"/>
</dbReference>
<evidence type="ECO:0000256" key="7">
    <source>
        <dbReference type="ARBA" id="ARBA00023065"/>
    </source>
</evidence>
<keyword evidence="7" id="KW-0406">Ion transport</keyword>
<keyword evidence="6" id="KW-0408">Iron</keyword>
<dbReference type="GO" id="GO:0009279">
    <property type="term" value="C:cell outer membrane"/>
    <property type="evidence" value="ECO:0007669"/>
    <property type="project" value="UniProtKB-SubCell"/>
</dbReference>
<keyword evidence="9 11" id="KW-0472">Membrane</keyword>
<dbReference type="GO" id="GO:0006826">
    <property type="term" value="P:iron ion transport"/>
    <property type="evidence" value="ECO:0007669"/>
    <property type="project" value="UniProtKB-KW"/>
</dbReference>
<evidence type="ECO:0000256" key="11">
    <source>
        <dbReference type="PROSITE-ProRule" id="PRU01360"/>
    </source>
</evidence>
<evidence type="ECO:0000259" key="14">
    <source>
        <dbReference type="Pfam" id="PF00593"/>
    </source>
</evidence>
<sequence>MRAACRWVSHCTAGSNSRRPGAVLACSIKIITNIMKWPTKRAAEEQQACGEEDMSRRMKVNLKASTIMSVMLAAMVPGGTAWAQTAMVDEIIVTAQRKEERLSDVPIAVTALSQDQLDARQLDAPRDLQIMVPNLTYTDTNYGGANFAIRGIGRSVIGDGADSGVALHVNGAFIQGDTSGGEFFDLDRVEVLRGPQGTLFGRNATGGAINIVTTRPGPDQSAALELGVASFGGRSAEGMLNLPLGEKAATRLAFRINHEDGWVDNLTTGSKINGGDLVAIRSSWWFELGSDTHIELIAGYSRARGDSMNANKRLCHRDPVGAMGCLSDRLGFETPNFAATLTGMLAYEDTSFRPGVQSIIPRGTDPFVDAPTPANYRQVAMDFDPRGDSKSVNVTLGLHHQLGDLQFDLLSNYRNARGGYLVDGDFSTASGRFSPTALFPDGVIPVSAPDPKNQGSIGGAILGAFDRPYGLEEGRSRSTQWLHEARLTSDFDGRVNFLAGLFYLNYKSREDFYSVSNVLDATAVLLGGATPPFFRLETPVSDLSSYAVFGEVYVKLTNDVKLTGGVRWTQDRKAQVNRNVLFEETAYVSNTSHTEAWTGRVGLDWKPADQTLIYGFYSRGYKGGGFNPNGPDVGVAAWFEPEFVDAFEVGIKTVAADRLSLSLNAFHYDYDGLQISKSLGRTILNENVDARIWGLEAEGLLDLDHGWQMDFSASKLHSEVGDTFSIDPRDPTGGLPGFVVIKDNDSSSPTLGGNCIATTEQAARLPGGRPFASCSSPRLNFSPGNPVSLKGRELPNSPDWTVRLGVQKSGSIGPATYLARLDYSVRSAFWGRIFNDDPVDRIEGWQVLNAFLEVRPTSGALYLRVAVSNLLDADNVTGHYLTDPMNGLATNVFTLRPREVSLAAGVKF</sequence>
<dbReference type="AlphaFoldDB" id="A0A2D2B110"/>
<dbReference type="PANTHER" id="PTHR32552">
    <property type="entry name" value="FERRICHROME IRON RECEPTOR-RELATED"/>
    <property type="match status" value="1"/>
</dbReference>
<dbReference type="OrthoDB" id="9760333at2"/>
<organism evidence="16 17">
    <name type="scientific">Caulobacter mirabilis</name>
    <dbReference type="NCBI Taxonomy" id="69666"/>
    <lineage>
        <taxon>Bacteria</taxon>
        <taxon>Pseudomonadati</taxon>
        <taxon>Pseudomonadota</taxon>
        <taxon>Alphaproteobacteria</taxon>
        <taxon>Caulobacterales</taxon>
        <taxon>Caulobacteraceae</taxon>
        <taxon>Caulobacter</taxon>
    </lineage>
</organism>
<evidence type="ECO:0000256" key="6">
    <source>
        <dbReference type="ARBA" id="ARBA00023004"/>
    </source>
</evidence>
<dbReference type="InterPro" id="IPR036942">
    <property type="entry name" value="Beta-barrel_TonB_sf"/>
</dbReference>
<dbReference type="InterPro" id="IPR039426">
    <property type="entry name" value="TonB-dep_rcpt-like"/>
</dbReference>
<evidence type="ECO:0000256" key="10">
    <source>
        <dbReference type="ARBA" id="ARBA00023237"/>
    </source>
</evidence>
<evidence type="ECO:0000313" key="17">
    <source>
        <dbReference type="Proteomes" id="UP000228945"/>
    </source>
</evidence>
<feature type="domain" description="TonB-dependent receptor plug" evidence="15">
    <location>
        <begin position="102"/>
        <end position="208"/>
    </location>
</feature>
<evidence type="ECO:0000256" key="1">
    <source>
        <dbReference type="ARBA" id="ARBA00004571"/>
    </source>
</evidence>
<gene>
    <name evidence="16" type="ORF">CSW64_16580</name>
</gene>
<accession>A0A2D2B110</accession>
<evidence type="ECO:0000256" key="2">
    <source>
        <dbReference type="ARBA" id="ARBA00022448"/>
    </source>
</evidence>
<keyword evidence="8 12" id="KW-0798">TonB box</keyword>
<evidence type="ECO:0000256" key="8">
    <source>
        <dbReference type="ARBA" id="ARBA00023077"/>
    </source>
</evidence>
<keyword evidence="10 11" id="KW-0998">Cell outer membrane</keyword>
<evidence type="ECO:0000256" key="3">
    <source>
        <dbReference type="ARBA" id="ARBA00022452"/>
    </source>
</evidence>
<reference evidence="16 17" key="1">
    <citation type="submission" date="2017-10" db="EMBL/GenBank/DDBJ databases">
        <title>Genome sequence of Caulobacter mirabilis FWC38.</title>
        <authorList>
            <person name="Fiebig A."/>
            <person name="Crosson S."/>
        </authorList>
    </citation>
    <scope>NUCLEOTIDE SEQUENCE [LARGE SCALE GENOMIC DNA]</scope>
    <source>
        <strain evidence="16 17">FWC 38</strain>
    </source>
</reference>
<dbReference type="KEGG" id="cmb:CSW64_16580"/>
<evidence type="ECO:0008006" key="18">
    <source>
        <dbReference type="Google" id="ProtNLM"/>
    </source>
</evidence>
<dbReference type="Gene3D" id="2.40.170.20">
    <property type="entry name" value="TonB-dependent receptor, beta-barrel domain"/>
    <property type="match status" value="3"/>
</dbReference>
<comment type="similarity">
    <text evidence="11 12">Belongs to the TonB-dependent receptor family.</text>
</comment>
<keyword evidence="2 11" id="KW-0813">Transport</keyword>
<evidence type="ECO:0000256" key="12">
    <source>
        <dbReference type="RuleBase" id="RU003357"/>
    </source>
</evidence>
<dbReference type="PROSITE" id="PS52016">
    <property type="entry name" value="TONB_DEPENDENT_REC_3"/>
    <property type="match status" value="1"/>
</dbReference>
<protein>
    <recommendedName>
        <fullName evidence="18">TonB-dependent receptor</fullName>
    </recommendedName>
</protein>
<keyword evidence="3 11" id="KW-1134">Transmembrane beta strand</keyword>
<feature type="domain" description="TonB-dependent receptor-like beta-barrel" evidence="14">
    <location>
        <begin position="362"/>
        <end position="870"/>
    </location>
</feature>
<dbReference type="PANTHER" id="PTHR32552:SF81">
    <property type="entry name" value="TONB-DEPENDENT OUTER MEMBRANE RECEPTOR"/>
    <property type="match status" value="1"/>
</dbReference>
<dbReference type="InterPro" id="IPR000531">
    <property type="entry name" value="Beta-barrel_TonB"/>
</dbReference>